<feature type="binding site" evidence="7">
    <location>
        <position position="113"/>
    </location>
    <ligand>
        <name>Zn(2+)</name>
        <dbReference type="ChEBI" id="CHEBI:29105"/>
        <note>catalytic</note>
    </ligand>
</feature>
<dbReference type="eggNOG" id="COG0319">
    <property type="taxonomic scope" value="Bacteria"/>
</dbReference>
<keyword evidence="4 7" id="KW-0255">Endonuclease</keyword>
<dbReference type="NCBIfam" id="TIGR00043">
    <property type="entry name" value="rRNA maturation RNase YbeY"/>
    <property type="match status" value="1"/>
</dbReference>
<sequence>MPQINFFSEDIDFTLSNKLKTRSWIKKVCQEEGVSVRELNVIFCSDPYLRQLNKEYLQHDYFTDIVTFDNAEEEGVLEGDLFISIDRIQENSQDYAISTDQELRRVIIHGVLHLLGYGDKSEAEQTLMRQKEDACLSLYASLNQS</sequence>
<keyword evidence="6 7" id="KW-0862">Zinc</keyword>
<dbReference type="InterPro" id="IPR020549">
    <property type="entry name" value="YbeY_CS"/>
</dbReference>
<dbReference type="Gene3D" id="3.40.390.30">
    <property type="entry name" value="Metalloproteases ('zincins'), catalytic domain"/>
    <property type="match status" value="1"/>
</dbReference>
<keyword evidence="5 7" id="KW-0378">Hydrolase</keyword>
<dbReference type="OrthoDB" id="9811984at2"/>
<evidence type="ECO:0000256" key="6">
    <source>
        <dbReference type="ARBA" id="ARBA00022833"/>
    </source>
</evidence>
<dbReference type="GO" id="GO:0006364">
    <property type="term" value="P:rRNA processing"/>
    <property type="evidence" value="ECO:0007669"/>
    <property type="project" value="UniProtKB-UniRule"/>
</dbReference>
<comment type="function">
    <text evidence="7">Single strand-specific metallo-endoribonuclease involved in late-stage 70S ribosome quality control and in maturation of the 3' terminus of the 16S rRNA.</text>
</comment>
<dbReference type="PANTHER" id="PTHR46986:SF1">
    <property type="entry name" value="ENDORIBONUCLEASE YBEY, CHLOROPLASTIC"/>
    <property type="match status" value="1"/>
</dbReference>
<dbReference type="PATRIC" id="fig|1279009.4.peg.1791"/>
<evidence type="ECO:0000256" key="7">
    <source>
        <dbReference type="HAMAP-Rule" id="MF_00009"/>
    </source>
</evidence>
<dbReference type="GO" id="GO:0004521">
    <property type="term" value="F:RNA endonuclease activity"/>
    <property type="evidence" value="ECO:0007669"/>
    <property type="project" value="UniProtKB-UniRule"/>
</dbReference>
<organism evidence="8 9">
    <name type="scientific">Cesiribacter andamanensis AMV16</name>
    <dbReference type="NCBI Taxonomy" id="1279009"/>
    <lineage>
        <taxon>Bacteria</taxon>
        <taxon>Pseudomonadati</taxon>
        <taxon>Bacteroidota</taxon>
        <taxon>Cytophagia</taxon>
        <taxon>Cytophagales</taxon>
        <taxon>Cesiribacteraceae</taxon>
        <taxon>Cesiribacter</taxon>
    </lineage>
</organism>
<keyword evidence="2 7" id="KW-0540">Nuclease</keyword>
<keyword evidence="7" id="KW-0698">rRNA processing</keyword>
<evidence type="ECO:0000256" key="3">
    <source>
        <dbReference type="ARBA" id="ARBA00022723"/>
    </source>
</evidence>
<evidence type="ECO:0000256" key="1">
    <source>
        <dbReference type="ARBA" id="ARBA00010875"/>
    </source>
</evidence>
<keyword evidence="7" id="KW-0963">Cytoplasm</keyword>
<comment type="caution">
    <text evidence="8">The sequence shown here is derived from an EMBL/GenBank/DDBJ whole genome shotgun (WGS) entry which is preliminary data.</text>
</comment>
<dbReference type="EC" id="3.1.-.-" evidence="7"/>
<dbReference type="Proteomes" id="UP000011910">
    <property type="component" value="Unassembled WGS sequence"/>
</dbReference>
<dbReference type="SUPFAM" id="SSF55486">
    <property type="entry name" value="Metalloproteases ('zincins'), catalytic domain"/>
    <property type="match status" value="1"/>
</dbReference>
<evidence type="ECO:0000256" key="2">
    <source>
        <dbReference type="ARBA" id="ARBA00022722"/>
    </source>
</evidence>
<dbReference type="PANTHER" id="PTHR46986">
    <property type="entry name" value="ENDORIBONUCLEASE YBEY, CHLOROPLASTIC"/>
    <property type="match status" value="1"/>
</dbReference>
<dbReference type="PROSITE" id="PS01306">
    <property type="entry name" value="UPF0054"/>
    <property type="match status" value="1"/>
</dbReference>
<dbReference type="GO" id="GO:0005737">
    <property type="term" value="C:cytoplasm"/>
    <property type="evidence" value="ECO:0007669"/>
    <property type="project" value="UniProtKB-SubCell"/>
</dbReference>
<comment type="cofactor">
    <cofactor evidence="7">
        <name>Zn(2+)</name>
        <dbReference type="ChEBI" id="CHEBI:29105"/>
    </cofactor>
    <text evidence="7">Binds 1 zinc ion.</text>
</comment>
<keyword evidence="3 7" id="KW-0479">Metal-binding</keyword>
<dbReference type="RefSeq" id="WP_009195159.1">
    <property type="nucleotide sequence ID" value="NZ_AODQ01000035.1"/>
</dbReference>
<protein>
    <recommendedName>
        <fullName evidence="7">Endoribonuclease YbeY</fullName>
        <ecNumber evidence="7">3.1.-.-</ecNumber>
    </recommendedName>
</protein>
<evidence type="ECO:0000313" key="8">
    <source>
        <dbReference type="EMBL" id="EMR03103.1"/>
    </source>
</evidence>
<dbReference type="InterPro" id="IPR002036">
    <property type="entry name" value="YbeY"/>
</dbReference>
<name>M7N338_9BACT</name>
<keyword evidence="9" id="KW-1185">Reference proteome</keyword>
<dbReference type="AlphaFoldDB" id="M7N338"/>
<keyword evidence="7" id="KW-0690">Ribosome biogenesis</keyword>
<evidence type="ECO:0000256" key="5">
    <source>
        <dbReference type="ARBA" id="ARBA00022801"/>
    </source>
</evidence>
<dbReference type="EMBL" id="AODQ01000035">
    <property type="protein sequence ID" value="EMR03103.1"/>
    <property type="molecule type" value="Genomic_DNA"/>
</dbReference>
<dbReference type="HAMAP" id="MF_00009">
    <property type="entry name" value="Endoribonucl_YbeY"/>
    <property type="match status" value="1"/>
</dbReference>
<evidence type="ECO:0000256" key="4">
    <source>
        <dbReference type="ARBA" id="ARBA00022759"/>
    </source>
</evidence>
<feature type="binding site" evidence="7">
    <location>
        <position position="119"/>
    </location>
    <ligand>
        <name>Zn(2+)</name>
        <dbReference type="ChEBI" id="CHEBI:29105"/>
        <note>catalytic</note>
    </ligand>
</feature>
<feature type="binding site" evidence="7">
    <location>
        <position position="109"/>
    </location>
    <ligand>
        <name>Zn(2+)</name>
        <dbReference type="ChEBI" id="CHEBI:29105"/>
        <note>catalytic</note>
    </ligand>
</feature>
<comment type="subcellular location">
    <subcellularLocation>
        <location evidence="7">Cytoplasm</location>
    </subcellularLocation>
</comment>
<dbReference type="GO" id="GO:0008270">
    <property type="term" value="F:zinc ion binding"/>
    <property type="evidence" value="ECO:0007669"/>
    <property type="project" value="UniProtKB-UniRule"/>
</dbReference>
<evidence type="ECO:0000313" key="9">
    <source>
        <dbReference type="Proteomes" id="UP000011910"/>
    </source>
</evidence>
<comment type="similarity">
    <text evidence="1 7">Belongs to the endoribonuclease YbeY family.</text>
</comment>
<accession>M7N338</accession>
<dbReference type="STRING" id="1279009.ADICEAN_01762"/>
<reference evidence="8 9" key="1">
    <citation type="journal article" date="2013" name="Genome Announc.">
        <title>Draft Genome Sequence of Cesiribacter andamanensis Strain AMV16T, Isolated from a Soil Sample from a Mud Volcano in the Andaman Islands, India.</title>
        <authorList>
            <person name="Shivaji S."/>
            <person name="Ara S."/>
            <person name="Begum Z."/>
            <person name="Srinivas T.N."/>
            <person name="Singh A."/>
            <person name="Kumar Pinnaka A."/>
        </authorList>
    </citation>
    <scope>NUCLEOTIDE SEQUENCE [LARGE SCALE GENOMIC DNA]</scope>
    <source>
        <strain evidence="8 9">AMV16</strain>
    </source>
</reference>
<dbReference type="GO" id="GO:0004222">
    <property type="term" value="F:metalloendopeptidase activity"/>
    <property type="evidence" value="ECO:0007669"/>
    <property type="project" value="InterPro"/>
</dbReference>
<dbReference type="InterPro" id="IPR023091">
    <property type="entry name" value="MetalPrtase_cat_dom_sf_prd"/>
</dbReference>
<dbReference type="Pfam" id="PF02130">
    <property type="entry name" value="YbeY"/>
    <property type="match status" value="1"/>
</dbReference>
<proteinExistence type="inferred from homology"/>
<gene>
    <name evidence="7" type="primary">ybeY</name>
    <name evidence="8" type="ORF">ADICEAN_01762</name>
</gene>